<protein>
    <submittedName>
        <fullName evidence="7">NAD(P)/FAD-dependent oxidoreductase</fullName>
    </submittedName>
</protein>
<dbReference type="InterPro" id="IPR002937">
    <property type="entry name" value="Amino_oxidase"/>
</dbReference>
<keyword evidence="4" id="KW-0521">NADP</keyword>
<dbReference type="PANTHER" id="PTHR46091:SF3">
    <property type="entry name" value="AMINE OXIDASE DOMAIN-CONTAINING PROTEIN"/>
    <property type="match status" value="1"/>
</dbReference>
<dbReference type="Proteomes" id="UP001225378">
    <property type="component" value="Chromosome"/>
</dbReference>
<evidence type="ECO:0000256" key="5">
    <source>
        <dbReference type="ARBA" id="ARBA00023027"/>
    </source>
</evidence>
<evidence type="ECO:0000313" key="7">
    <source>
        <dbReference type="EMBL" id="XBS21548.1"/>
    </source>
</evidence>
<dbReference type="SUPFAM" id="SSF51905">
    <property type="entry name" value="FAD/NAD(P)-binding domain"/>
    <property type="match status" value="1"/>
</dbReference>
<keyword evidence="8" id="KW-1185">Reference proteome</keyword>
<evidence type="ECO:0000256" key="3">
    <source>
        <dbReference type="ARBA" id="ARBA00022827"/>
    </source>
</evidence>
<evidence type="ECO:0000259" key="6">
    <source>
        <dbReference type="Pfam" id="PF01593"/>
    </source>
</evidence>
<dbReference type="PANTHER" id="PTHR46091">
    <property type="entry name" value="BLR7054 PROTEIN"/>
    <property type="match status" value="1"/>
</dbReference>
<proteinExistence type="predicted"/>
<reference evidence="7 8" key="1">
    <citation type="journal article" date="2024" name="Microbiology">
        <title>Methylomarinum rosea sp. nov., a novel halophilic methanotrophic bacterium from the hypersaline Lake Elton.</title>
        <authorList>
            <person name="Suleimanov R.Z."/>
            <person name="Oshkin I.Y."/>
            <person name="Danilova O.V."/>
            <person name="Suzina N.E."/>
            <person name="Dedysh S.N."/>
        </authorList>
    </citation>
    <scope>NUCLEOTIDE SEQUENCE [LARGE SCALE GENOMIC DNA]</scope>
    <source>
        <strain evidence="7 8">Ch1-1</strain>
    </source>
</reference>
<dbReference type="InterPro" id="IPR036188">
    <property type="entry name" value="FAD/NAD-bd_sf"/>
</dbReference>
<dbReference type="Gene3D" id="3.50.50.60">
    <property type="entry name" value="FAD/NAD(P)-binding domain"/>
    <property type="match status" value="2"/>
</dbReference>
<name>A0AAU7NX49_9GAMM</name>
<accession>A0AAU7NX49</accession>
<dbReference type="GO" id="GO:0016491">
    <property type="term" value="F:oxidoreductase activity"/>
    <property type="evidence" value="ECO:0007669"/>
    <property type="project" value="InterPro"/>
</dbReference>
<evidence type="ECO:0000256" key="2">
    <source>
        <dbReference type="ARBA" id="ARBA00022729"/>
    </source>
</evidence>
<dbReference type="EMBL" id="CP157743">
    <property type="protein sequence ID" value="XBS21548.1"/>
    <property type="molecule type" value="Genomic_DNA"/>
</dbReference>
<dbReference type="PRINTS" id="PR00411">
    <property type="entry name" value="PNDRDTASEI"/>
</dbReference>
<evidence type="ECO:0000256" key="4">
    <source>
        <dbReference type="ARBA" id="ARBA00022857"/>
    </source>
</evidence>
<dbReference type="KEGG" id="mech:Q9L42_005320"/>
<keyword evidence="2" id="KW-0732">Signal</keyword>
<dbReference type="InterPro" id="IPR052206">
    <property type="entry name" value="Retinol_saturase"/>
</dbReference>
<evidence type="ECO:0000256" key="1">
    <source>
        <dbReference type="ARBA" id="ARBA00022630"/>
    </source>
</evidence>
<feature type="domain" description="Amine oxidase" evidence="6">
    <location>
        <begin position="13"/>
        <end position="489"/>
    </location>
</feature>
<keyword evidence="5" id="KW-0520">NAD</keyword>
<sequence length="510" mass="56226">MTDYDVIVIGSGIGGLTAAGLLAKAGKSVLVLESHDRPGGYAHGFKRKRYHFDAGVHLISGCGPRGYRGGQVIHKVLRALAVEDEIQFIGIDPFSHAYYPGFNAGLPQSIENFIAEFGRRFPEQRQGLNDLTQLCLQVAEEITVADEMMAEVDHEQAQCLLPALFKYRKSTLAEVAERFITDPELLGVFASNWPYLGLPPSEVSFVYWSTMLIGYMVDGAYYCKGGFQRLADTLVNGLKCHGGEIRFKAKAEKILIEDGAVAGVVVKDQRFSAPMVISNADIRHTVCEMVGEQYFPPRYIQRIKKMRHSLSIFVVYLATDLDLTAMNLAHESFCYSDVDHDRNFARTVDGEISWLSITAPTLVDPELAPPGQHLLMLTTLLPYQATESWKQAKPGYMDALIELAGHYIPGLRQHILFSEGGSPATMRRYTQNYQGAAYGWDVSPSQVGPARIPNQSPLKGLCFAGHWTSPGGGVYGVSVSGVQAAQKVLGISKQAEFWRQLNEVNEGRPS</sequence>
<dbReference type="Pfam" id="PF01593">
    <property type="entry name" value="Amino_oxidase"/>
    <property type="match status" value="1"/>
</dbReference>
<dbReference type="RefSeq" id="WP_349432191.1">
    <property type="nucleotide sequence ID" value="NZ_CP157743.1"/>
</dbReference>
<keyword evidence="1" id="KW-0285">Flavoprotein</keyword>
<organism evidence="7 8">
    <name type="scientific">Methylomarinum roseum</name>
    <dbReference type="NCBI Taxonomy" id="3067653"/>
    <lineage>
        <taxon>Bacteria</taxon>
        <taxon>Pseudomonadati</taxon>
        <taxon>Pseudomonadota</taxon>
        <taxon>Gammaproteobacteria</taxon>
        <taxon>Methylococcales</taxon>
        <taxon>Methylococcaceae</taxon>
        <taxon>Methylomarinum</taxon>
    </lineage>
</organism>
<gene>
    <name evidence="7" type="ORF">Q9L42_005320</name>
</gene>
<keyword evidence="3" id="KW-0274">FAD</keyword>
<dbReference type="AlphaFoldDB" id="A0AAU7NX49"/>
<evidence type="ECO:0000313" key="8">
    <source>
        <dbReference type="Proteomes" id="UP001225378"/>
    </source>
</evidence>